<feature type="compositionally biased region" description="Basic and acidic residues" evidence="1">
    <location>
        <begin position="676"/>
        <end position="694"/>
    </location>
</feature>
<organism evidence="3 4">
    <name type="scientific">Saitoella complicata (strain BCRC 22490 / CBS 7301 / JCM 7358 / NBRC 10748 / NRRL Y-17804)</name>
    <dbReference type="NCBI Taxonomy" id="698492"/>
    <lineage>
        <taxon>Eukaryota</taxon>
        <taxon>Fungi</taxon>
        <taxon>Dikarya</taxon>
        <taxon>Ascomycota</taxon>
        <taxon>Taphrinomycotina</taxon>
        <taxon>Taphrinomycotina incertae sedis</taxon>
        <taxon>Saitoella</taxon>
    </lineage>
</organism>
<evidence type="ECO:0008006" key="5">
    <source>
        <dbReference type="Google" id="ProtNLM"/>
    </source>
</evidence>
<dbReference type="OMA" id="WHYLETS"/>
<name>A0A0E9NBD5_SAICN</name>
<proteinExistence type="predicted"/>
<keyword evidence="2" id="KW-0472">Membrane</keyword>
<keyword evidence="4" id="KW-1185">Reference proteome</keyword>
<comment type="caution">
    <text evidence="3">The sequence shown here is derived from an EMBL/GenBank/DDBJ whole genome shotgun (WGS) entry which is preliminary data.</text>
</comment>
<dbReference type="PANTHER" id="PTHR37287">
    <property type="entry name" value="INO EIGHTY SUBUNIT 1"/>
    <property type="match status" value="1"/>
</dbReference>
<feature type="compositionally biased region" description="Acidic residues" evidence="1">
    <location>
        <begin position="662"/>
        <end position="675"/>
    </location>
</feature>
<feature type="region of interest" description="Disordered" evidence="1">
    <location>
        <begin position="135"/>
        <end position="154"/>
    </location>
</feature>
<dbReference type="AlphaFoldDB" id="A0A0E9NBD5"/>
<feature type="region of interest" description="Disordered" evidence="1">
    <location>
        <begin position="477"/>
        <end position="515"/>
    </location>
</feature>
<dbReference type="PANTHER" id="PTHR37287:SF1">
    <property type="entry name" value="INO EIGHTY SUBUNIT 1"/>
    <property type="match status" value="1"/>
</dbReference>
<evidence type="ECO:0000313" key="3">
    <source>
        <dbReference type="EMBL" id="GAO47118.1"/>
    </source>
</evidence>
<reference evidence="3 4" key="2">
    <citation type="journal article" date="2014" name="J. Gen. Appl. Microbiol.">
        <title>The early diverging ascomycetous budding yeast Saitoella complicata has three histone deacetylases belonging to the Clr6, Hos2, and Rpd3 lineages.</title>
        <authorList>
            <person name="Nishida H."/>
            <person name="Matsumoto T."/>
            <person name="Kondo S."/>
            <person name="Hamamoto M."/>
            <person name="Yoshikawa H."/>
        </authorList>
    </citation>
    <scope>NUCLEOTIDE SEQUENCE [LARGE SCALE GENOMIC DNA]</scope>
    <source>
        <strain evidence="3 4">NRRL Y-17804</strain>
    </source>
</reference>
<reference evidence="3 4" key="3">
    <citation type="journal article" date="2015" name="Genome Announc.">
        <title>Draft Genome Sequence of the Archiascomycetous Yeast Saitoella complicata.</title>
        <authorList>
            <person name="Yamauchi K."/>
            <person name="Kondo S."/>
            <person name="Hamamoto M."/>
            <person name="Takahashi Y."/>
            <person name="Ogura Y."/>
            <person name="Hayashi T."/>
            <person name="Nishida H."/>
        </authorList>
    </citation>
    <scope>NUCLEOTIDE SEQUENCE [LARGE SCALE GENOMIC DNA]</scope>
    <source>
        <strain evidence="3 4">NRRL Y-17804</strain>
    </source>
</reference>
<dbReference type="STRING" id="698492.A0A0E9NBD5"/>
<keyword evidence="2" id="KW-1133">Transmembrane helix</keyword>
<feature type="region of interest" description="Disordered" evidence="1">
    <location>
        <begin position="531"/>
        <end position="694"/>
    </location>
</feature>
<evidence type="ECO:0000313" key="4">
    <source>
        <dbReference type="Proteomes" id="UP000033140"/>
    </source>
</evidence>
<dbReference type="GO" id="GO:0031011">
    <property type="term" value="C:Ino80 complex"/>
    <property type="evidence" value="ECO:0007669"/>
    <property type="project" value="InterPro"/>
</dbReference>
<feature type="compositionally biased region" description="Basic and acidic residues" evidence="1">
    <location>
        <begin position="604"/>
        <end position="661"/>
    </location>
</feature>
<evidence type="ECO:0000256" key="2">
    <source>
        <dbReference type="SAM" id="Phobius"/>
    </source>
</evidence>
<feature type="transmembrane region" description="Helical" evidence="2">
    <location>
        <begin position="20"/>
        <end position="42"/>
    </location>
</feature>
<gene>
    <name evidence="3" type="ORF">G7K_1329-t1</name>
</gene>
<dbReference type="InterPro" id="IPR038014">
    <property type="entry name" value="Ies1"/>
</dbReference>
<keyword evidence="2" id="KW-0812">Transmembrane</keyword>
<dbReference type="Proteomes" id="UP000033140">
    <property type="component" value="Unassembled WGS sequence"/>
</dbReference>
<protein>
    <recommendedName>
        <fullName evidence="5">Ino eighty subunit 1</fullName>
    </recommendedName>
</protein>
<feature type="compositionally biased region" description="Pro residues" evidence="1">
    <location>
        <begin position="136"/>
        <end position="147"/>
    </location>
</feature>
<dbReference type="EMBL" id="BACD03000007">
    <property type="protein sequence ID" value="GAO47118.1"/>
    <property type="molecule type" value="Genomic_DNA"/>
</dbReference>
<sequence length="694" mass="77067">MFDFFFFWRSTEFEDASDGFTLFFFFGFRVWLALFLGLHVSVNVGSLVPQYLDRSQDAILSIETPWMTFVHLHVSRKQPSYRFAPRCPLRAPTIACIDFLALRCRCLTSSQKRSQQASSRDHPQVMTKINLTIPSVEPPTPAVPSPAPSNGTSYFDMDVPDDASTAGMLTPGGSRPAVEKSIFAGSKIVHIKRPDGVMLSRKDIQFDMLNTIFTDTRAVFTSAYEADPPLPPGQERPKLTFADLYIEAMAKSSKCSKLLREKFANERTSAVAIAQISLLVNVGRINTTLTFFPEMRAQLRTYHPVPVLQAQASAQNAKQLQDAPRLKYILKGAAEDRAGEPQTWDALLERMVQTAQRPTTNPINLIFLFATYAPKLTEQHFAPPREFYDLFTRTGLSSLSRANAFLWLCWHYLETSGAAADTASNPFGAPDVEGTVRLPKMVHLTEEQVALENVDTEEELAYAQRMAEERRKYLETAPISANASPRPSPGPQSRTPGGRRPKTGGGTPRPSGLSQLTDEDRAAAEGLAALLRGSPLPDSRAASPLPPMLGVEHARPSHGGAMSVGSLLADPEPSAPTLRSSARNRKRKQPYDFGDGEAQAGAEPVEREDQPDSRESDMLRAKIEDEIAARRREQTIARREARLREGAIRREFSRTQNKDPLEESDWGEESDSDGGEEARSMVKALQRAEKRTRE</sequence>
<reference evidence="3 4" key="1">
    <citation type="journal article" date="2011" name="J. Gen. Appl. Microbiol.">
        <title>Draft genome sequencing of the enigmatic yeast Saitoella complicata.</title>
        <authorList>
            <person name="Nishida H."/>
            <person name="Hamamoto M."/>
            <person name="Sugiyama J."/>
        </authorList>
    </citation>
    <scope>NUCLEOTIDE SEQUENCE [LARGE SCALE GENOMIC DNA]</scope>
    <source>
        <strain evidence="3 4">NRRL Y-17804</strain>
    </source>
</reference>
<evidence type="ECO:0000256" key="1">
    <source>
        <dbReference type="SAM" id="MobiDB-lite"/>
    </source>
</evidence>
<accession>A0A0E9NBD5</accession>